<dbReference type="InterPro" id="IPR001077">
    <property type="entry name" value="COMT_C"/>
</dbReference>
<dbReference type="Gene3D" id="3.40.50.150">
    <property type="entry name" value="Vaccinia Virus protein VP39"/>
    <property type="match status" value="1"/>
</dbReference>
<gene>
    <name evidence="5" type="ORF">Lqui_1657</name>
</gene>
<evidence type="ECO:0000313" key="6">
    <source>
        <dbReference type="Proteomes" id="UP000054618"/>
    </source>
</evidence>
<dbReference type="GO" id="GO:0008171">
    <property type="term" value="F:O-methyltransferase activity"/>
    <property type="evidence" value="ECO:0007669"/>
    <property type="project" value="InterPro"/>
</dbReference>
<keyword evidence="6" id="KW-1185">Reference proteome</keyword>
<proteinExistence type="predicted"/>
<evidence type="ECO:0000256" key="2">
    <source>
        <dbReference type="ARBA" id="ARBA00022679"/>
    </source>
</evidence>
<comment type="caution">
    <text evidence="5">The sequence shown here is derived from an EMBL/GenBank/DDBJ whole genome shotgun (WGS) entry which is preliminary data.</text>
</comment>
<reference evidence="5 6" key="1">
    <citation type="submission" date="2015-11" db="EMBL/GenBank/DDBJ databases">
        <title>Genomic analysis of 38 Legionella species identifies large and diverse effector repertoires.</title>
        <authorList>
            <person name="Burstein D."/>
            <person name="Amaro F."/>
            <person name="Zusman T."/>
            <person name="Lifshitz Z."/>
            <person name="Cohen O."/>
            <person name="Gilbert J.A."/>
            <person name="Pupko T."/>
            <person name="Shuman H.A."/>
            <person name="Segal G."/>
        </authorList>
    </citation>
    <scope>NUCLEOTIDE SEQUENCE [LARGE SCALE GENOMIC DNA]</scope>
    <source>
        <strain evidence="5 6">CDC#1442-AUS-E</strain>
    </source>
</reference>
<dbReference type="PANTHER" id="PTHR43712:SF2">
    <property type="entry name" value="O-METHYLTRANSFERASE CICE"/>
    <property type="match status" value="1"/>
</dbReference>
<dbReference type="OrthoDB" id="582216at2"/>
<dbReference type="Proteomes" id="UP000054618">
    <property type="component" value="Unassembled WGS sequence"/>
</dbReference>
<dbReference type="PANTHER" id="PTHR43712">
    <property type="entry name" value="PUTATIVE (AFU_ORTHOLOGUE AFUA_4G14580)-RELATED"/>
    <property type="match status" value="1"/>
</dbReference>
<keyword evidence="1 5" id="KW-0489">Methyltransferase</keyword>
<dbReference type="AlphaFoldDB" id="A0A0W0Y030"/>
<protein>
    <submittedName>
        <fullName evidence="5">Hydroxyneurosporene (C20) methyltransferase</fullName>
    </submittedName>
</protein>
<feature type="domain" description="O-methyltransferase C-terminal" evidence="4">
    <location>
        <begin position="175"/>
        <end position="345"/>
    </location>
</feature>
<sequence length="367" mass="42432">MIKSWLNTKLKKLTDDAALSEQSVSYASKKAQPNADFYKNYFSLIADGARLKLVEAMFNLNLFDLFEGREYVLESEIIEKLGLMPIRAKKWLHLLSSEHFLVKAKSRDYRVAYRLPDEFIEIINSDKWWGMKFFFNTWQVAAEENLSDVLRYGKVKISVSWPPKTDGEVQWLEDWMRNTIRRPAERFLESIDFTKINTVLDVGGGDGSLACHLVNAYPHLKMAVYNLPKSAVLARENIEAQGLTQKINVVEGDFIADDAFPTGFDLLLFSRVLYDWDEAVNRKLLRMAYQALQKNGLVAICETFKENNNDLCLSAEYRYMFHDDFAPHVMKAAADYYRMLEKIGFTVILPTTKKTDVLYYSIIVARK</sequence>
<dbReference type="PROSITE" id="PS51683">
    <property type="entry name" value="SAM_OMT_II"/>
    <property type="match status" value="1"/>
</dbReference>
<dbReference type="Pfam" id="PF00891">
    <property type="entry name" value="Methyltransf_2"/>
    <property type="match status" value="1"/>
</dbReference>
<evidence type="ECO:0000256" key="1">
    <source>
        <dbReference type="ARBA" id="ARBA00022603"/>
    </source>
</evidence>
<dbReference type="STRING" id="45073.Lqui_1657"/>
<keyword evidence="3" id="KW-0949">S-adenosyl-L-methionine</keyword>
<evidence type="ECO:0000313" key="5">
    <source>
        <dbReference type="EMBL" id="KTD50332.1"/>
    </source>
</evidence>
<dbReference type="EMBL" id="LNYS01000008">
    <property type="protein sequence ID" value="KTD50332.1"/>
    <property type="molecule type" value="Genomic_DNA"/>
</dbReference>
<dbReference type="SUPFAM" id="SSF53335">
    <property type="entry name" value="S-adenosyl-L-methionine-dependent methyltransferases"/>
    <property type="match status" value="1"/>
</dbReference>
<dbReference type="InterPro" id="IPR029063">
    <property type="entry name" value="SAM-dependent_MTases_sf"/>
</dbReference>
<organism evidence="5 6">
    <name type="scientific">Legionella quinlivanii</name>
    <dbReference type="NCBI Taxonomy" id="45073"/>
    <lineage>
        <taxon>Bacteria</taxon>
        <taxon>Pseudomonadati</taxon>
        <taxon>Pseudomonadota</taxon>
        <taxon>Gammaproteobacteria</taxon>
        <taxon>Legionellales</taxon>
        <taxon>Legionellaceae</taxon>
        <taxon>Legionella</taxon>
    </lineage>
</organism>
<accession>A0A0W0Y030</accession>
<dbReference type="InterPro" id="IPR016461">
    <property type="entry name" value="COMT-like"/>
</dbReference>
<name>A0A0W0Y030_9GAMM</name>
<keyword evidence="2 5" id="KW-0808">Transferase</keyword>
<evidence type="ECO:0000256" key="3">
    <source>
        <dbReference type="ARBA" id="ARBA00022691"/>
    </source>
</evidence>
<dbReference type="CDD" id="cd02440">
    <property type="entry name" value="AdoMet_MTases"/>
    <property type="match status" value="1"/>
</dbReference>
<dbReference type="PATRIC" id="fig|45073.5.peg.1749"/>
<evidence type="ECO:0000259" key="4">
    <source>
        <dbReference type="Pfam" id="PF00891"/>
    </source>
</evidence>
<dbReference type="GO" id="GO:0032259">
    <property type="term" value="P:methylation"/>
    <property type="evidence" value="ECO:0007669"/>
    <property type="project" value="UniProtKB-KW"/>
</dbReference>